<gene>
    <name evidence="1" type="ORF">CP500_006075</name>
</gene>
<proteinExistence type="predicted"/>
<dbReference type="Pfam" id="PF04255">
    <property type="entry name" value="DUF433"/>
    <property type="match status" value="1"/>
</dbReference>
<organism evidence="1 2">
    <name type="scientific">Tychonema bourrellyi FEM_GT703</name>
    <dbReference type="NCBI Taxonomy" id="2040638"/>
    <lineage>
        <taxon>Bacteria</taxon>
        <taxon>Bacillati</taxon>
        <taxon>Cyanobacteriota</taxon>
        <taxon>Cyanophyceae</taxon>
        <taxon>Oscillatoriophycideae</taxon>
        <taxon>Oscillatoriales</taxon>
        <taxon>Microcoleaceae</taxon>
        <taxon>Tychonema</taxon>
    </lineage>
</organism>
<dbReference type="OrthoDB" id="427790at2"/>
<protein>
    <submittedName>
        <fullName evidence="1">DUF433 domain-containing protein</fullName>
    </submittedName>
</protein>
<name>A0A2G4F3H2_9CYAN</name>
<keyword evidence="2" id="KW-1185">Reference proteome</keyword>
<evidence type="ECO:0000313" key="1">
    <source>
        <dbReference type="EMBL" id="PHX56296.1"/>
    </source>
</evidence>
<dbReference type="InterPro" id="IPR007367">
    <property type="entry name" value="DUF433"/>
</dbReference>
<sequence length="103" mass="12148">MLSIIYPHIEKVAGQPARLQRIPRVRVAQIVMDYLAYGWSVEEMCRQHPYLMQSEAHATMAYYFDFQAEIEQEIRAEWEQVQQEKSLLSPSPFFVKMRAKGLL</sequence>
<dbReference type="PANTHER" id="PTHR34849">
    <property type="entry name" value="SSL5025 PROTEIN"/>
    <property type="match status" value="1"/>
</dbReference>
<comment type="caution">
    <text evidence="1">The sequence shown here is derived from an EMBL/GenBank/DDBJ whole genome shotgun (WGS) entry which is preliminary data.</text>
</comment>
<accession>A0A2G4F3H2</accession>
<dbReference type="PANTHER" id="PTHR34849:SF1">
    <property type="entry name" value="SLR0770 PROTEIN"/>
    <property type="match status" value="1"/>
</dbReference>
<dbReference type="SUPFAM" id="SSF46689">
    <property type="entry name" value="Homeodomain-like"/>
    <property type="match status" value="1"/>
</dbReference>
<dbReference type="Proteomes" id="UP000226442">
    <property type="component" value="Unassembled WGS sequence"/>
</dbReference>
<reference evidence="1" key="1">
    <citation type="submission" date="2017-10" db="EMBL/GenBank/DDBJ databases">
        <title>Draft genome sequence of the planktic cyanobacteria Tychonema bourrellyi isolated from alpine lentic freshwater.</title>
        <authorList>
            <person name="Tett A."/>
            <person name="Armanini F."/>
            <person name="Asnicar F."/>
            <person name="Boscaini A."/>
            <person name="Pasolli E."/>
            <person name="Zolfo M."/>
            <person name="Donati C."/>
            <person name="Salmaso N."/>
            <person name="Segata N."/>
        </authorList>
    </citation>
    <scope>NUCLEOTIDE SEQUENCE</scope>
    <source>
        <strain evidence="1">FEM_GT703</strain>
    </source>
</reference>
<dbReference type="Gene3D" id="1.10.10.10">
    <property type="entry name" value="Winged helix-like DNA-binding domain superfamily/Winged helix DNA-binding domain"/>
    <property type="match status" value="1"/>
</dbReference>
<dbReference type="EMBL" id="NXIB02000024">
    <property type="protein sequence ID" value="PHX56296.1"/>
    <property type="molecule type" value="Genomic_DNA"/>
</dbReference>
<dbReference type="InterPro" id="IPR009057">
    <property type="entry name" value="Homeodomain-like_sf"/>
</dbReference>
<dbReference type="InterPro" id="IPR036388">
    <property type="entry name" value="WH-like_DNA-bd_sf"/>
</dbReference>
<dbReference type="AlphaFoldDB" id="A0A2G4F3H2"/>
<evidence type="ECO:0000313" key="2">
    <source>
        <dbReference type="Proteomes" id="UP000226442"/>
    </source>
</evidence>
<dbReference type="RefSeq" id="WP_096828219.1">
    <property type="nucleotide sequence ID" value="NZ_NXIB02000024.1"/>
</dbReference>